<proteinExistence type="predicted"/>
<keyword evidence="1" id="KW-1133">Transmembrane helix</keyword>
<keyword evidence="1" id="KW-0812">Transmembrane</keyword>
<evidence type="ECO:0000313" key="2">
    <source>
        <dbReference type="EMBL" id="SHG25709.1"/>
    </source>
</evidence>
<accession>A0A1M5ICB8</accession>
<dbReference type="AlphaFoldDB" id="A0A1M5ICB8"/>
<feature type="transmembrane region" description="Helical" evidence="1">
    <location>
        <begin position="60"/>
        <end position="85"/>
    </location>
</feature>
<dbReference type="RefSeq" id="WP_079565373.1">
    <property type="nucleotide sequence ID" value="NZ_LT670818.1"/>
</dbReference>
<feature type="transmembrane region" description="Helical" evidence="1">
    <location>
        <begin position="34"/>
        <end position="54"/>
    </location>
</feature>
<evidence type="ECO:0000256" key="1">
    <source>
        <dbReference type="SAM" id="Phobius"/>
    </source>
</evidence>
<keyword evidence="1" id="KW-0472">Membrane</keyword>
<dbReference type="EMBL" id="LT670818">
    <property type="protein sequence ID" value="SHG25709.1"/>
    <property type="molecule type" value="Genomic_DNA"/>
</dbReference>
<organism evidence="2 3">
    <name type="scientific">Bradyrhizobium erythrophlei</name>
    <dbReference type="NCBI Taxonomy" id="1437360"/>
    <lineage>
        <taxon>Bacteria</taxon>
        <taxon>Pseudomonadati</taxon>
        <taxon>Pseudomonadota</taxon>
        <taxon>Alphaproteobacteria</taxon>
        <taxon>Hyphomicrobiales</taxon>
        <taxon>Nitrobacteraceae</taxon>
        <taxon>Bradyrhizobium</taxon>
    </lineage>
</organism>
<reference evidence="2 3" key="1">
    <citation type="submission" date="2016-11" db="EMBL/GenBank/DDBJ databases">
        <authorList>
            <person name="Jaros S."/>
            <person name="Januszkiewicz K."/>
            <person name="Wedrychowicz H."/>
        </authorList>
    </citation>
    <scope>NUCLEOTIDE SEQUENCE [LARGE SCALE GENOMIC DNA]</scope>
    <source>
        <strain evidence="2 3">GAS242</strain>
    </source>
</reference>
<feature type="transmembrane region" description="Helical" evidence="1">
    <location>
        <begin position="6"/>
        <end position="27"/>
    </location>
</feature>
<gene>
    <name evidence="2" type="ORF">SAMN05444169_1457</name>
</gene>
<name>A0A1M5ICB8_9BRAD</name>
<dbReference type="OrthoDB" id="7431989at2"/>
<sequence>MTDAVFAVAAPFAAVVTAFGFLVFVSIHGRPRSVSFWLFVTAAELLLFQAIPIIGLLPGLLLLLFSIDAFVFYALLVHAFLLSLLIEAAIGRISRRFVIVPILMYGAYYTAYFGQARDIEEEAAKMNLVNVGKALDFDPDKMSVVFDSMGDLGSFVAHYKVPVAYFQDNYAHSESARLIPASQCAIIKNSKNGAAASIETAEYNYQMGLLTKVTAPCVLLRAEKPTNPPLYVRRAPEQQKRFAISVQSIEIFFNGQLIGTHQSLHVYRIPPILWHMGCGFSDTKPWGCLGFFSEYSETIGSEPKINDRVGYTSPLGDMLAIPKYTNEDILHFAGYPANAGIVALAQSPPAAK</sequence>
<protein>
    <submittedName>
        <fullName evidence="2">Uncharacterized protein</fullName>
    </submittedName>
</protein>
<feature type="transmembrane region" description="Helical" evidence="1">
    <location>
        <begin position="97"/>
        <end position="114"/>
    </location>
</feature>
<evidence type="ECO:0000313" key="3">
    <source>
        <dbReference type="Proteomes" id="UP000190675"/>
    </source>
</evidence>
<dbReference type="Proteomes" id="UP000190675">
    <property type="component" value="Chromosome I"/>
</dbReference>